<proteinExistence type="predicted"/>
<dbReference type="EnsemblPlants" id="Solyc02g072397.1.1">
    <property type="protein sequence ID" value="Solyc02g072397.1.1"/>
    <property type="gene ID" value="Solyc02g072397.1"/>
</dbReference>
<evidence type="ECO:0000313" key="2">
    <source>
        <dbReference type="Proteomes" id="UP000004994"/>
    </source>
</evidence>
<evidence type="ECO:0000313" key="1">
    <source>
        <dbReference type="EnsemblPlants" id="Solyc02g072397.1.1"/>
    </source>
</evidence>
<sequence length="90" mass="10046">MGRGEEEKDDELKLHDIKFNLPNINTALEFVITSSGKAIMKNSSILQTNEARTKFPSKSCAIQQGRHCVQGTSCTALWQGSICKSFDRKQ</sequence>
<dbReference type="InParanoid" id="A0A3Q7F3E4"/>
<dbReference type="Gramene" id="Solyc02g072397.1.1">
    <property type="protein sequence ID" value="Solyc02g072397.1.1"/>
    <property type="gene ID" value="Solyc02g072397.1"/>
</dbReference>
<protein>
    <submittedName>
        <fullName evidence="1">Uncharacterized protein</fullName>
    </submittedName>
</protein>
<dbReference type="Proteomes" id="UP000004994">
    <property type="component" value="Chromosome 2"/>
</dbReference>
<name>A0A3Q7F3E4_SOLLC</name>
<organism evidence="1">
    <name type="scientific">Solanum lycopersicum</name>
    <name type="common">Tomato</name>
    <name type="synonym">Lycopersicon esculentum</name>
    <dbReference type="NCBI Taxonomy" id="4081"/>
    <lineage>
        <taxon>Eukaryota</taxon>
        <taxon>Viridiplantae</taxon>
        <taxon>Streptophyta</taxon>
        <taxon>Embryophyta</taxon>
        <taxon>Tracheophyta</taxon>
        <taxon>Spermatophyta</taxon>
        <taxon>Magnoliopsida</taxon>
        <taxon>eudicotyledons</taxon>
        <taxon>Gunneridae</taxon>
        <taxon>Pentapetalae</taxon>
        <taxon>asterids</taxon>
        <taxon>lamiids</taxon>
        <taxon>Solanales</taxon>
        <taxon>Solanaceae</taxon>
        <taxon>Solanoideae</taxon>
        <taxon>Solaneae</taxon>
        <taxon>Solanum</taxon>
        <taxon>Solanum subgen. Lycopersicon</taxon>
    </lineage>
</organism>
<reference evidence="1" key="1">
    <citation type="journal article" date="2012" name="Nature">
        <title>The tomato genome sequence provides insights into fleshy fruit evolution.</title>
        <authorList>
            <consortium name="Tomato Genome Consortium"/>
        </authorList>
    </citation>
    <scope>NUCLEOTIDE SEQUENCE [LARGE SCALE GENOMIC DNA]</scope>
    <source>
        <strain evidence="1">cv. Heinz 1706</strain>
    </source>
</reference>
<dbReference type="AlphaFoldDB" id="A0A3Q7F3E4"/>
<accession>A0A3Q7F3E4</accession>
<keyword evidence="2" id="KW-1185">Reference proteome</keyword>
<reference evidence="1" key="2">
    <citation type="submission" date="2019-01" db="UniProtKB">
        <authorList>
            <consortium name="EnsemblPlants"/>
        </authorList>
    </citation>
    <scope>IDENTIFICATION</scope>
    <source>
        <strain evidence="1">cv. Heinz 1706</strain>
    </source>
</reference>